<dbReference type="Gene3D" id="3.40.50.1220">
    <property type="entry name" value="TPP-binding domain"/>
    <property type="match status" value="1"/>
</dbReference>
<protein>
    <submittedName>
        <fullName evidence="7">Acetolactate synthase</fullName>
    </submittedName>
</protein>
<evidence type="ECO:0000256" key="2">
    <source>
        <dbReference type="ARBA" id="ARBA00023052"/>
    </source>
</evidence>
<dbReference type="GO" id="GO:0009099">
    <property type="term" value="P:L-valine biosynthetic process"/>
    <property type="evidence" value="ECO:0007669"/>
    <property type="project" value="TreeGrafter"/>
</dbReference>
<proteinExistence type="inferred from homology"/>
<dbReference type="PATRIC" id="fig|294.133.peg.6023"/>
<dbReference type="CDD" id="cd07035">
    <property type="entry name" value="TPP_PYR_POX_like"/>
    <property type="match status" value="1"/>
</dbReference>
<feature type="domain" description="Thiamine pyrophosphate enzyme central" evidence="4">
    <location>
        <begin position="201"/>
        <end position="338"/>
    </location>
</feature>
<dbReference type="InterPro" id="IPR029035">
    <property type="entry name" value="DHS-like_NAD/FAD-binding_dom"/>
</dbReference>
<dbReference type="AlphaFoldDB" id="A0A0F4VDI2"/>
<dbReference type="GO" id="GO:0003984">
    <property type="term" value="F:acetolactate synthase activity"/>
    <property type="evidence" value="ECO:0007669"/>
    <property type="project" value="TreeGrafter"/>
</dbReference>
<comment type="caution">
    <text evidence="7">The sequence shown here is derived from an EMBL/GenBank/DDBJ whole genome shotgun (WGS) entry which is preliminary data.</text>
</comment>
<dbReference type="GO" id="GO:0050660">
    <property type="term" value="F:flavin adenine dinucleotide binding"/>
    <property type="evidence" value="ECO:0007669"/>
    <property type="project" value="TreeGrafter"/>
</dbReference>
<dbReference type="OrthoDB" id="9785953at2"/>
<reference evidence="7 8" key="1">
    <citation type="submission" date="2015-03" db="EMBL/GenBank/DDBJ databases">
        <title>Comparative genomics of Pseudomonas insights into diversity of traits involved in vanlence and defense.</title>
        <authorList>
            <person name="Qin Y."/>
        </authorList>
    </citation>
    <scope>NUCLEOTIDE SEQUENCE [LARGE SCALE GENOMIC DNA]</scope>
    <source>
        <strain evidence="7 8">H24</strain>
    </source>
</reference>
<dbReference type="Pfam" id="PF00205">
    <property type="entry name" value="TPP_enzyme_M"/>
    <property type="match status" value="1"/>
</dbReference>
<sequence length="595" mass="64867">MTKLTGSQIVAQTLKNYGVEYVAGIPGHGIWTLTDAFLEEDSKLKFIQVFHEQSAVHLADGYYRVSGKPMAAVTSIGAGAANTVIGMATAFTDSTSLMLITGGPPTHMRGHGLLQELERYTDNDFPKIAEAVTKRHWVATRVEELPFMMHRAWSAMVTGRPGPVHLEIPMDVQAEAAEVTLHALEERTPIGKCFPDPAATARAVEELKTCKRPVLVIGGGVITGEASAEVLALAEAWKIPVVTTWNGKSGFPEDHPLFAGSVGQTGTMCGNKVASTADVIIAVGCRFTDWSSSSYAKGVTFAIPPSKLIHIDIDPHEIGKNYPVTVGICADAKYALAHIVEGLKGQTVDREEYLADLRGYQDEWETKLAGRRDSDRFPFTSQRPLGALRKIFPRDTIVVVGSGNTQGAVKQTFPVYTPRTHLTSGGFSSMGWAVPAAIGAKLAAPNQPVVCILGDGDFLMTSQEIAICVTNNIPVVFMIQNNAGYMSIRGGQRKQTSRHIGTEFNHPDGTPYSPDFKAVGEAFGLKSYRVERPEDLEPILQEALDLNVPVLIEVPTDRDAAGPWVPGWWDFPIPEYITDERQDEYRELRNSEQHL</sequence>
<evidence type="ECO:0000259" key="6">
    <source>
        <dbReference type="Pfam" id="PF02776"/>
    </source>
</evidence>
<feature type="domain" description="Thiamine pyrophosphate enzyme TPP-binding" evidence="5">
    <location>
        <begin position="402"/>
        <end position="554"/>
    </location>
</feature>
<dbReference type="InterPro" id="IPR012001">
    <property type="entry name" value="Thiamin_PyroP_enz_TPP-bd_dom"/>
</dbReference>
<dbReference type="GO" id="GO:0009097">
    <property type="term" value="P:isoleucine biosynthetic process"/>
    <property type="evidence" value="ECO:0007669"/>
    <property type="project" value="TreeGrafter"/>
</dbReference>
<dbReference type="InterPro" id="IPR012000">
    <property type="entry name" value="Thiamin_PyroP_enz_cen_dom"/>
</dbReference>
<dbReference type="GO" id="GO:0030976">
    <property type="term" value="F:thiamine pyrophosphate binding"/>
    <property type="evidence" value="ECO:0007669"/>
    <property type="project" value="InterPro"/>
</dbReference>
<dbReference type="GO" id="GO:0005948">
    <property type="term" value="C:acetolactate synthase complex"/>
    <property type="evidence" value="ECO:0007669"/>
    <property type="project" value="TreeGrafter"/>
</dbReference>
<comment type="similarity">
    <text evidence="1 3">Belongs to the TPP enzyme family.</text>
</comment>
<evidence type="ECO:0000259" key="4">
    <source>
        <dbReference type="Pfam" id="PF00205"/>
    </source>
</evidence>
<dbReference type="InterPro" id="IPR011766">
    <property type="entry name" value="TPP_enzyme_TPP-bd"/>
</dbReference>
<keyword evidence="2 3" id="KW-0786">Thiamine pyrophosphate</keyword>
<gene>
    <name evidence="7" type="ORF">VD17_05590</name>
</gene>
<evidence type="ECO:0000313" key="8">
    <source>
        <dbReference type="Proteomes" id="UP000033400"/>
    </source>
</evidence>
<dbReference type="Proteomes" id="UP000033400">
    <property type="component" value="Unassembled WGS sequence"/>
</dbReference>
<organism evidence="7 8">
    <name type="scientific">Pseudomonas fluorescens</name>
    <dbReference type="NCBI Taxonomy" id="294"/>
    <lineage>
        <taxon>Bacteria</taxon>
        <taxon>Pseudomonadati</taxon>
        <taxon>Pseudomonadota</taxon>
        <taxon>Gammaproteobacteria</taxon>
        <taxon>Pseudomonadales</taxon>
        <taxon>Pseudomonadaceae</taxon>
        <taxon>Pseudomonas</taxon>
    </lineage>
</organism>
<accession>A0A0F4VDI2</accession>
<dbReference type="InterPro" id="IPR045229">
    <property type="entry name" value="TPP_enz"/>
</dbReference>
<dbReference type="Gene3D" id="3.40.50.970">
    <property type="match status" value="2"/>
</dbReference>
<dbReference type="Pfam" id="PF02776">
    <property type="entry name" value="TPP_enzyme_N"/>
    <property type="match status" value="1"/>
</dbReference>
<dbReference type="SUPFAM" id="SSF52518">
    <property type="entry name" value="Thiamin diphosphate-binding fold (THDP-binding)"/>
    <property type="match status" value="2"/>
</dbReference>
<dbReference type="PANTHER" id="PTHR18968:SF13">
    <property type="entry name" value="ACETOLACTATE SYNTHASE CATALYTIC SUBUNIT, MITOCHONDRIAL"/>
    <property type="match status" value="1"/>
</dbReference>
<evidence type="ECO:0000313" key="7">
    <source>
        <dbReference type="EMBL" id="KJZ66841.1"/>
    </source>
</evidence>
<evidence type="ECO:0000256" key="1">
    <source>
        <dbReference type="ARBA" id="ARBA00007812"/>
    </source>
</evidence>
<dbReference type="SUPFAM" id="SSF52467">
    <property type="entry name" value="DHS-like NAD/FAD-binding domain"/>
    <property type="match status" value="1"/>
</dbReference>
<dbReference type="EMBL" id="LACH01000008">
    <property type="protein sequence ID" value="KJZ66841.1"/>
    <property type="molecule type" value="Genomic_DNA"/>
</dbReference>
<dbReference type="CDD" id="cd00568">
    <property type="entry name" value="TPP_enzymes"/>
    <property type="match status" value="1"/>
</dbReference>
<name>A0A0F4VDI2_PSEFL</name>
<dbReference type="InterPro" id="IPR029061">
    <property type="entry name" value="THDP-binding"/>
</dbReference>
<dbReference type="GO" id="GO:0000287">
    <property type="term" value="F:magnesium ion binding"/>
    <property type="evidence" value="ECO:0007669"/>
    <property type="project" value="InterPro"/>
</dbReference>
<dbReference type="PANTHER" id="PTHR18968">
    <property type="entry name" value="THIAMINE PYROPHOSPHATE ENZYMES"/>
    <property type="match status" value="1"/>
</dbReference>
<evidence type="ECO:0000256" key="3">
    <source>
        <dbReference type="RuleBase" id="RU362132"/>
    </source>
</evidence>
<evidence type="ECO:0000259" key="5">
    <source>
        <dbReference type="Pfam" id="PF02775"/>
    </source>
</evidence>
<dbReference type="RefSeq" id="WP_046053020.1">
    <property type="nucleotide sequence ID" value="NZ_LACH01000008.1"/>
</dbReference>
<feature type="domain" description="Thiamine pyrophosphate enzyme N-terminal TPP-binding" evidence="6">
    <location>
        <begin position="5"/>
        <end position="117"/>
    </location>
</feature>
<dbReference type="Pfam" id="PF02775">
    <property type="entry name" value="TPP_enzyme_C"/>
    <property type="match status" value="1"/>
</dbReference>